<dbReference type="InterPro" id="IPR004839">
    <property type="entry name" value="Aminotransferase_I/II_large"/>
</dbReference>
<dbReference type="InterPro" id="IPR050859">
    <property type="entry name" value="Class-I_PLP-dep_aminotransf"/>
</dbReference>
<keyword evidence="4" id="KW-0663">Pyridoxal phosphate</keyword>
<keyword evidence="3" id="KW-0808">Transferase</keyword>
<dbReference type="EMBL" id="JAHLPM010000014">
    <property type="protein sequence ID" value="MBU5439344.1"/>
    <property type="molecule type" value="Genomic_DNA"/>
</dbReference>
<evidence type="ECO:0000313" key="6">
    <source>
        <dbReference type="EMBL" id="MBU5439344.1"/>
    </source>
</evidence>
<comment type="caution">
    <text evidence="6">The sequence shown here is derived from an EMBL/GenBank/DDBJ whole genome shotgun (WGS) entry which is preliminary data.</text>
</comment>
<keyword evidence="2 6" id="KW-0032">Aminotransferase</keyword>
<comment type="cofactor">
    <cofactor evidence="1">
        <name>pyridoxal 5'-phosphate</name>
        <dbReference type="ChEBI" id="CHEBI:597326"/>
    </cofactor>
</comment>
<accession>A0ABS6EAX0</accession>
<dbReference type="RefSeq" id="WP_216521052.1">
    <property type="nucleotide sequence ID" value="NZ_JAHLPM010000014.1"/>
</dbReference>
<evidence type="ECO:0000313" key="7">
    <source>
        <dbReference type="Proteomes" id="UP000749471"/>
    </source>
</evidence>
<dbReference type="PANTHER" id="PTHR42790">
    <property type="entry name" value="AMINOTRANSFERASE"/>
    <property type="match status" value="1"/>
</dbReference>
<evidence type="ECO:0000256" key="3">
    <source>
        <dbReference type="ARBA" id="ARBA00022679"/>
    </source>
</evidence>
<organism evidence="6 7">
    <name type="scientific">Tissierella simiarum</name>
    <dbReference type="NCBI Taxonomy" id="2841534"/>
    <lineage>
        <taxon>Bacteria</taxon>
        <taxon>Bacillati</taxon>
        <taxon>Bacillota</taxon>
        <taxon>Tissierellia</taxon>
        <taxon>Tissierellales</taxon>
        <taxon>Tissierellaceae</taxon>
        <taxon>Tissierella</taxon>
    </lineage>
</organism>
<protein>
    <submittedName>
        <fullName evidence="6">PLP-dependent aminotransferase family protein</fullName>
    </submittedName>
</protein>
<dbReference type="PANTHER" id="PTHR42790:SF19">
    <property type="entry name" value="KYNURENINE_ALPHA-AMINOADIPATE AMINOTRANSFERASE, MITOCHONDRIAL"/>
    <property type="match status" value="1"/>
</dbReference>
<dbReference type="CDD" id="cd00609">
    <property type="entry name" value="AAT_like"/>
    <property type="match status" value="1"/>
</dbReference>
<evidence type="ECO:0000256" key="1">
    <source>
        <dbReference type="ARBA" id="ARBA00001933"/>
    </source>
</evidence>
<evidence type="ECO:0000256" key="2">
    <source>
        <dbReference type="ARBA" id="ARBA00022576"/>
    </source>
</evidence>
<name>A0ABS6EAX0_9FIRM</name>
<gene>
    <name evidence="6" type="ORF">KQI42_15070</name>
</gene>
<evidence type="ECO:0000256" key="4">
    <source>
        <dbReference type="ARBA" id="ARBA00022898"/>
    </source>
</evidence>
<dbReference type="Proteomes" id="UP000749471">
    <property type="component" value="Unassembled WGS sequence"/>
</dbReference>
<evidence type="ECO:0000259" key="5">
    <source>
        <dbReference type="Pfam" id="PF00155"/>
    </source>
</evidence>
<dbReference type="Pfam" id="PF00155">
    <property type="entry name" value="Aminotran_1_2"/>
    <property type="match status" value="1"/>
</dbReference>
<sequence length="398" mass="45103">MALQYAKRMDNIKASEIRELLKLTQRPEVISFAGGLPAPELFPIEELKRIAKEVLEENGAKALQYGPTEGYQPLREEIAKRMEKVHVSTSPENILVTSGSQQGLDFAARIFINPGDIIICESPSYLGAINAFKAYEPKFIEVDTDDKGMVMEDLEEVLKNNDNVKFIYVIPDFQNPSGKTWSIERRKKLVELANKYNVAILEDNPYGELRFEGEISPAVKHYDTEGRVIFLGTFSKIFCPGLRLGWVAAEPEVLSKFIMVKQGADLQSSTISQMEVASFLQQYNIEEHIEKIKDVYRKRRDLMMKTIEEEFPEGVKYTYPEGGLFTWVVLPEHINSRELAVKALEKNVAFVPGGSFFPNGGNENTFRLNYSNMDEKRIVEGIKRLGAVIKEAMEAELA</sequence>
<reference evidence="6 7" key="1">
    <citation type="submission" date="2021-06" db="EMBL/GenBank/DDBJ databases">
        <authorList>
            <person name="Sun Q."/>
            <person name="Li D."/>
        </authorList>
    </citation>
    <scope>NUCLEOTIDE SEQUENCE [LARGE SCALE GENOMIC DNA]</scope>
    <source>
        <strain evidence="6 7">MSJ-40</strain>
    </source>
</reference>
<dbReference type="GO" id="GO:0008483">
    <property type="term" value="F:transaminase activity"/>
    <property type="evidence" value="ECO:0007669"/>
    <property type="project" value="UniProtKB-KW"/>
</dbReference>
<proteinExistence type="predicted"/>
<keyword evidence="7" id="KW-1185">Reference proteome</keyword>
<feature type="domain" description="Aminotransferase class I/classII large" evidence="5">
    <location>
        <begin position="47"/>
        <end position="385"/>
    </location>
</feature>